<organism evidence="1 2">
    <name type="scientific">Pseudoramibacter porci</name>
    <dbReference type="NCBI Taxonomy" id="2606631"/>
    <lineage>
        <taxon>Bacteria</taxon>
        <taxon>Bacillati</taxon>
        <taxon>Bacillota</taxon>
        <taxon>Clostridia</taxon>
        <taxon>Eubacteriales</taxon>
        <taxon>Eubacteriaceae</taxon>
        <taxon>Pseudoramibacter</taxon>
    </lineage>
</organism>
<reference evidence="1 2" key="1">
    <citation type="submission" date="2019-08" db="EMBL/GenBank/DDBJ databases">
        <title>In-depth cultivation of the pig gut microbiome towards novel bacterial diversity and tailored functional studies.</title>
        <authorList>
            <person name="Wylensek D."/>
            <person name="Hitch T.C.A."/>
            <person name="Clavel T."/>
        </authorList>
    </citation>
    <scope>NUCLEOTIDE SEQUENCE [LARGE SCALE GENOMIC DNA]</scope>
    <source>
        <strain evidence="1 2">RF-744-FAT-4</strain>
    </source>
</reference>
<keyword evidence="2" id="KW-1185">Reference proteome</keyword>
<proteinExistence type="predicted"/>
<dbReference type="EMBL" id="VUMO01000009">
    <property type="protein sequence ID" value="MSS20206.1"/>
    <property type="molecule type" value="Genomic_DNA"/>
</dbReference>
<name>A0A7X2NGH0_9FIRM</name>
<evidence type="ECO:0000313" key="2">
    <source>
        <dbReference type="Proteomes" id="UP000461754"/>
    </source>
</evidence>
<dbReference type="AlphaFoldDB" id="A0A7X2NGH0"/>
<sequence>MLRQDTWSDVLRLSSYAVAINIRRQAKDVKGKLIIIINAIAKAKIQPQNNRKTIANFCDCFLIAFQSRHRRGLGVAAGGFVITKISVDLRPHLQ</sequence>
<dbReference type="RefSeq" id="WP_154576580.1">
    <property type="nucleotide sequence ID" value="NZ_VUMO01000009.1"/>
</dbReference>
<accession>A0A7X2NGH0</accession>
<protein>
    <submittedName>
        <fullName evidence="1">Uncharacterized protein</fullName>
    </submittedName>
</protein>
<gene>
    <name evidence="1" type="ORF">FYJ52_07330</name>
</gene>
<evidence type="ECO:0000313" key="1">
    <source>
        <dbReference type="EMBL" id="MSS20206.1"/>
    </source>
</evidence>
<dbReference type="Proteomes" id="UP000461754">
    <property type="component" value="Unassembled WGS sequence"/>
</dbReference>
<comment type="caution">
    <text evidence="1">The sequence shown here is derived from an EMBL/GenBank/DDBJ whole genome shotgun (WGS) entry which is preliminary data.</text>
</comment>